<dbReference type="STRING" id="762982.HMPREF9442_02127"/>
<dbReference type="EMBL" id="AFBR01000065">
    <property type="protein sequence ID" value="EGG52683.1"/>
    <property type="molecule type" value="Genomic_DNA"/>
</dbReference>
<sequence>MVCLPHLFRFLLGLKRGFNYFWTKMATSCKLKTLTSIFFMK</sequence>
<protein>
    <submittedName>
        <fullName evidence="1">Uncharacterized protein</fullName>
    </submittedName>
</protein>
<organism evidence="1 2">
    <name type="scientific">Paraprevotella xylaniphila YIT 11841</name>
    <dbReference type="NCBI Taxonomy" id="762982"/>
    <lineage>
        <taxon>Bacteria</taxon>
        <taxon>Pseudomonadati</taxon>
        <taxon>Bacteroidota</taxon>
        <taxon>Bacteroidia</taxon>
        <taxon>Bacteroidales</taxon>
        <taxon>Prevotellaceae</taxon>
        <taxon>Paraprevotella</taxon>
    </lineage>
</organism>
<dbReference type="Proteomes" id="UP000005546">
    <property type="component" value="Unassembled WGS sequence"/>
</dbReference>
<accession>F3QVA2</accession>
<keyword evidence="2" id="KW-1185">Reference proteome</keyword>
<dbReference type="HOGENOM" id="CLU_3274079_0_0_10"/>
<dbReference type="AlphaFoldDB" id="F3QVA2"/>
<evidence type="ECO:0000313" key="2">
    <source>
        <dbReference type="Proteomes" id="UP000005546"/>
    </source>
</evidence>
<name>F3QVA2_9BACT</name>
<gene>
    <name evidence="1" type="ORF">HMPREF9442_02127</name>
</gene>
<reference evidence="1 2" key="1">
    <citation type="submission" date="2011-02" db="EMBL/GenBank/DDBJ databases">
        <authorList>
            <person name="Weinstock G."/>
            <person name="Sodergren E."/>
            <person name="Clifton S."/>
            <person name="Fulton L."/>
            <person name="Fulton B."/>
            <person name="Courtney L."/>
            <person name="Fronick C."/>
            <person name="Harrison M."/>
            <person name="Strong C."/>
            <person name="Farmer C."/>
            <person name="Delahaunty K."/>
            <person name="Markovic C."/>
            <person name="Hall O."/>
            <person name="Minx P."/>
            <person name="Tomlinson C."/>
            <person name="Mitreva M."/>
            <person name="Hou S."/>
            <person name="Chen J."/>
            <person name="Wollam A."/>
            <person name="Pepin K.H."/>
            <person name="Johnson M."/>
            <person name="Bhonagiri V."/>
            <person name="Zhang X."/>
            <person name="Suruliraj S."/>
            <person name="Warren W."/>
            <person name="Chinwalla A."/>
            <person name="Mardis E.R."/>
            <person name="Wilson R.K."/>
        </authorList>
    </citation>
    <scope>NUCLEOTIDE SEQUENCE [LARGE SCALE GENOMIC DNA]</scope>
    <source>
        <strain evidence="1 2">YIT 11841</strain>
    </source>
</reference>
<comment type="caution">
    <text evidence="1">The sequence shown here is derived from an EMBL/GenBank/DDBJ whole genome shotgun (WGS) entry which is preliminary data.</text>
</comment>
<evidence type="ECO:0000313" key="1">
    <source>
        <dbReference type="EMBL" id="EGG52683.1"/>
    </source>
</evidence>
<proteinExistence type="predicted"/>